<evidence type="ECO:0000313" key="3">
    <source>
        <dbReference type="EMBL" id="TWT93419.1"/>
    </source>
</evidence>
<dbReference type="EC" id="1.-.-.-" evidence="3"/>
<dbReference type="Gene3D" id="3.30.360.10">
    <property type="entry name" value="Dihydrodipicolinate Reductase, domain 2"/>
    <property type="match status" value="1"/>
</dbReference>
<dbReference type="RefSeq" id="WP_146446592.1">
    <property type="nucleotide sequence ID" value="NZ_SJPR01000008.1"/>
</dbReference>
<dbReference type="PANTHER" id="PTHR43249:SF1">
    <property type="entry name" value="D-GLUCOSIDE 3-DEHYDROGENASE"/>
    <property type="match status" value="1"/>
</dbReference>
<comment type="caution">
    <text evidence="3">The sequence shown here is derived from an EMBL/GenBank/DDBJ whole genome shotgun (WGS) entry which is preliminary data.</text>
</comment>
<dbReference type="Proteomes" id="UP000317421">
    <property type="component" value="Unassembled WGS sequence"/>
</dbReference>
<dbReference type="InterPro" id="IPR052515">
    <property type="entry name" value="Gfo/Idh/MocA_Oxidoreductase"/>
</dbReference>
<dbReference type="SUPFAM" id="SSF55347">
    <property type="entry name" value="Glyceraldehyde-3-phosphate dehydrogenase-like, C-terminal domain"/>
    <property type="match status" value="1"/>
</dbReference>
<dbReference type="InterPro" id="IPR036291">
    <property type="entry name" value="NAD(P)-bd_dom_sf"/>
</dbReference>
<evidence type="ECO:0000259" key="1">
    <source>
        <dbReference type="Pfam" id="PF01408"/>
    </source>
</evidence>
<name>A0A5C6A1H4_9BACT</name>
<reference evidence="3 4" key="1">
    <citation type="submission" date="2019-02" db="EMBL/GenBank/DDBJ databases">
        <title>Deep-cultivation of Planctomycetes and their phenomic and genomic characterization uncovers novel biology.</title>
        <authorList>
            <person name="Wiegand S."/>
            <person name="Jogler M."/>
            <person name="Boedeker C."/>
            <person name="Pinto D."/>
            <person name="Vollmers J."/>
            <person name="Rivas-Marin E."/>
            <person name="Kohn T."/>
            <person name="Peeters S.H."/>
            <person name="Heuer A."/>
            <person name="Rast P."/>
            <person name="Oberbeckmann S."/>
            <person name="Bunk B."/>
            <person name="Jeske O."/>
            <person name="Meyerdierks A."/>
            <person name="Storesund J.E."/>
            <person name="Kallscheuer N."/>
            <person name="Luecker S."/>
            <person name="Lage O.M."/>
            <person name="Pohl T."/>
            <person name="Merkel B.J."/>
            <person name="Hornburger P."/>
            <person name="Mueller R.-W."/>
            <person name="Bruemmer F."/>
            <person name="Labrenz M."/>
            <person name="Spormann A.M."/>
            <person name="Op Den Camp H."/>
            <person name="Overmann J."/>
            <person name="Amann R."/>
            <person name="Jetten M.S.M."/>
            <person name="Mascher T."/>
            <person name="Medema M.H."/>
            <person name="Devos D.P."/>
            <person name="Kaster A.-K."/>
            <person name="Ovreas L."/>
            <person name="Rohde M."/>
            <person name="Galperin M.Y."/>
            <person name="Jogler C."/>
        </authorList>
    </citation>
    <scope>NUCLEOTIDE SEQUENCE [LARGE SCALE GENOMIC DNA]</scope>
    <source>
        <strain evidence="3 4">Pla108</strain>
    </source>
</reference>
<feature type="domain" description="GFO/IDH/MocA-like oxidoreductase" evidence="2">
    <location>
        <begin position="129"/>
        <end position="273"/>
    </location>
</feature>
<gene>
    <name evidence="3" type="primary">ycjS_4</name>
    <name evidence="3" type="ORF">Pla108_39130</name>
</gene>
<feature type="domain" description="Gfo/Idh/MocA-like oxidoreductase N-terminal" evidence="1">
    <location>
        <begin position="2"/>
        <end position="118"/>
    </location>
</feature>
<dbReference type="InterPro" id="IPR000683">
    <property type="entry name" value="Gfo/Idh/MocA-like_OxRdtase_N"/>
</dbReference>
<dbReference type="Pfam" id="PF01408">
    <property type="entry name" value="GFO_IDH_MocA"/>
    <property type="match status" value="1"/>
</dbReference>
<evidence type="ECO:0000313" key="4">
    <source>
        <dbReference type="Proteomes" id="UP000317421"/>
    </source>
</evidence>
<dbReference type="Gene3D" id="3.40.50.720">
    <property type="entry name" value="NAD(P)-binding Rossmann-like Domain"/>
    <property type="match status" value="1"/>
</dbReference>
<dbReference type="EMBL" id="SJPR01000008">
    <property type="protein sequence ID" value="TWT93419.1"/>
    <property type="molecule type" value="Genomic_DNA"/>
</dbReference>
<organism evidence="3 4">
    <name type="scientific">Botrimarina colliarenosi</name>
    <dbReference type="NCBI Taxonomy" id="2528001"/>
    <lineage>
        <taxon>Bacteria</taxon>
        <taxon>Pseudomonadati</taxon>
        <taxon>Planctomycetota</taxon>
        <taxon>Planctomycetia</taxon>
        <taxon>Pirellulales</taxon>
        <taxon>Lacipirellulaceae</taxon>
        <taxon>Botrimarina</taxon>
    </lineage>
</organism>
<evidence type="ECO:0000259" key="2">
    <source>
        <dbReference type="Pfam" id="PF22725"/>
    </source>
</evidence>
<proteinExistence type="predicted"/>
<protein>
    <submittedName>
        <fullName evidence="3">Putative oxidoreductase YcjS</fullName>
        <ecNumber evidence="3">1.-.-.-</ecNumber>
    </submittedName>
</protein>
<dbReference type="SUPFAM" id="SSF51735">
    <property type="entry name" value="NAD(P)-binding Rossmann-fold domains"/>
    <property type="match status" value="1"/>
</dbReference>
<dbReference type="GO" id="GO:0000166">
    <property type="term" value="F:nucleotide binding"/>
    <property type="evidence" value="ECO:0007669"/>
    <property type="project" value="InterPro"/>
</dbReference>
<dbReference type="OrthoDB" id="9783105at2"/>
<dbReference type="InterPro" id="IPR055170">
    <property type="entry name" value="GFO_IDH_MocA-like_dom"/>
</dbReference>
<dbReference type="GO" id="GO:0016491">
    <property type="term" value="F:oxidoreductase activity"/>
    <property type="evidence" value="ECO:0007669"/>
    <property type="project" value="UniProtKB-KW"/>
</dbReference>
<sequence length="352" mass="36567">MRLGILGAGAIGAKHAAAAVSVGVDVGRVVDRDADRAAALAGDYDAASGSDAKSLWDDSSLDAIVIGVPNCFHRPMALEAMRAGKDVLLEKPMALTAPECDELIAAAEETGRVLQIGYTHRFTAVGSGAKGVVDAGELGAVYHAKAHLYLRRGVPGLGGWFTTKAMSGGGALIDLGVHLLDLGLHLLGQPTAVAVSGKAYAKFGVTMQEYLYELMWAGPPNYDGVCDVDDYATALVTFDSGATLDLQVAWACNLPVGTVPDSMVALLGDRGGLSFELFGDHLLLRSQIAGRNADSKLTLPAVDQMSLQMADFAEAVASRTPGVGATPVEGRKVQAIVDAIYKSDKTNSPVTL</sequence>
<keyword evidence="4" id="KW-1185">Reference proteome</keyword>
<dbReference type="AlphaFoldDB" id="A0A5C6A1H4"/>
<dbReference type="Pfam" id="PF22725">
    <property type="entry name" value="GFO_IDH_MocA_C3"/>
    <property type="match status" value="1"/>
</dbReference>
<accession>A0A5C6A1H4</accession>
<keyword evidence="3" id="KW-0560">Oxidoreductase</keyword>
<dbReference type="PANTHER" id="PTHR43249">
    <property type="entry name" value="UDP-N-ACETYL-2-AMINO-2-DEOXY-D-GLUCURONATE OXIDASE"/>
    <property type="match status" value="1"/>
</dbReference>